<protein>
    <submittedName>
        <fullName evidence="3">Uncharacterized protein</fullName>
    </submittedName>
</protein>
<feature type="compositionally biased region" description="Polar residues" evidence="1">
    <location>
        <begin position="296"/>
        <end position="329"/>
    </location>
</feature>
<feature type="region of interest" description="Disordered" evidence="1">
    <location>
        <begin position="394"/>
        <end position="563"/>
    </location>
</feature>
<feature type="compositionally biased region" description="Low complexity" evidence="1">
    <location>
        <begin position="443"/>
        <end position="459"/>
    </location>
</feature>
<feature type="compositionally biased region" description="Low complexity" evidence="1">
    <location>
        <begin position="414"/>
        <end position="431"/>
    </location>
</feature>
<feature type="compositionally biased region" description="Polar residues" evidence="1">
    <location>
        <begin position="432"/>
        <end position="442"/>
    </location>
</feature>
<accession>A0A9P6RRP7</accession>
<feature type="transmembrane region" description="Helical" evidence="2">
    <location>
        <begin position="46"/>
        <end position="64"/>
    </location>
</feature>
<evidence type="ECO:0000256" key="1">
    <source>
        <dbReference type="SAM" id="MobiDB-lite"/>
    </source>
</evidence>
<reference evidence="3" key="1">
    <citation type="journal article" date="2020" name="Fungal Divers.">
        <title>Resolving the Mortierellaceae phylogeny through synthesis of multi-gene phylogenetics and phylogenomics.</title>
        <authorList>
            <person name="Vandepol N."/>
            <person name="Liber J."/>
            <person name="Desiro A."/>
            <person name="Na H."/>
            <person name="Kennedy M."/>
            <person name="Barry K."/>
            <person name="Grigoriev I.V."/>
            <person name="Miller A.N."/>
            <person name="O'Donnell K."/>
            <person name="Stajich J.E."/>
            <person name="Bonito G."/>
        </authorList>
    </citation>
    <scope>NUCLEOTIDE SEQUENCE</scope>
    <source>
        <strain evidence="3">REB-010B</strain>
    </source>
</reference>
<gene>
    <name evidence="3" type="ORF">BGZ99_001191</name>
</gene>
<feature type="region of interest" description="Disordered" evidence="1">
    <location>
        <begin position="296"/>
        <end position="376"/>
    </location>
</feature>
<sequence>MTHNSDYSFVQRAIANSWFYGWFVIYVFICDRFSALSFKRLMRFELRSIVTLCMLVAIPLKISYDVGSTVVKYQEGFWVNPATGEIMGKPMVLWSPQHQTVVLALDYVLASGMAIEACVFFLLQSFYHYISKTVTKTSFVSSLEFRTNTLISFLVIALFPLLQYLVRDNHQYREAVPQMGFSCVLIFIGALGVRTHFRFKRLLRVALLTVSEHSVGVIQKLEYFKDMNLVLTFSMFMAGVSLGIASADGLTKNPIIGRNKFASDVLVCNLNFFDVLIEITLVLIFYPRGSIVGKNFGNSSGNTTSRTANISSRNMPADSLSKQHQPQLKSDNRDSIERPSSIVIPYKAPDSLQRGPSHQFQNATYNDTHPLTHGLRRQDSMDTAVQMDTYKSMYDPLHHSNSTSGTSSPVTVRQPSYMQQQQLQQYDQYQQHSTDAPRQSLTSNPSRSMSPRPQSPISPTGRQNALSSPFALDPLQQQQQYQRTSGPTFGTTVTRPPATTKVGQHTFVLEEAPSSKQQRGIVQQQQQGGGYVDDYGQQRTSASTQPTATPTRPRKEPRALPQY</sequence>
<organism evidence="3 4">
    <name type="scientific">Dissophora globulifera</name>
    <dbReference type="NCBI Taxonomy" id="979702"/>
    <lineage>
        <taxon>Eukaryota</taxon>
        <taxon>Fungi</taxon>
        <taxon>Fungi incertae sedis</taxon>
        <taxon>Mucoromycota</taxon>
        <taxon>Mortierellomycotina</taxon>
        <taxon>Mortierellomycetes</taxon>
        <taxon>Mortierellales</taxon>
        <taxon>Mortierellaceae</taxon>
        <taxon>Dissophora</taxon>
    </lineage>
</organism>
<dbReference type="OrthoDB" id="2384193at2759"/>
<feature type="transmembrane region" description="Helical" evidence="2">
    <location>
        <begin position="148"/>
        <end position="166"/>
    </location>
</feature>
<proteinExistence type="predicted"/>
<feature type="compositionally biased region" description="Basic and acidic residues" evidence="1">
    <location>
        <begin position="553"/>
        <end position="563"/>
    </location>
</feature>
<evidence type="ECO:0000313" key="3">
    <source>
        <dbReference type="EMBL" id="KAG0324977.1"/>
    </source>
</evidence>
<dbReference type="Proteomes" id="UP000738325">
    <property type="component" value="Unassembled WGS sequence"/>
</dbReference>
<keyword evidence="2" id="KW-0812">Transmembrane</keyword>
<feature type="compositionally biased region" description="Polar residues" evidence="1">
    <location>
        <begin position="399"/>
        <end position="413"/>
    </location>
</feature>
<feature type="compositionally biased region" description="Polar residues" evidence="1">
    <location>
        <begin position="483"/>
        <end position="494"/>
    </location>
</feature>
<feature type="transmembrane region" description="Helical" evidence="2">
    <location>
        <begin position="178"/>
        <end position="197"/>
    </location>
</feature>
<keyword evidence="2" id="KW-1133">Transmembrane helix</keyword>
<feature type="transmembrane region" description="Helical" evidence="2">
    <location>
        <begin position="17"/>
        <end position="34"/>
    </location>
</feature>
<keyword evidence="4" id="KW-1185">Reference proteome</keyword>
<evidence type="ECO:0000313" key="4">
    <source>
        <dbReference type="Proteomes" id="UP000738325"/>
    </source>
</evidence>
<dbReference type="AlphaFoldDB" id="A0A9P6RRP7"/>
<keyword evidence="2" id="KW-0472">Membrane</keyword>
<feature type="compositionally biased region" description="Low complexity" evidence="1">
    <location>
        <begin position="517"/>
        <end position="551"/>
    </location>
</feature>
<feature type="compositionally biased region" description="Polar residues" evidence="1">
    <location>
        <begin position="354"/>
        <end position="369"/>
    </location>
</feature>
<evidence type="ECO:0000256" key="2">
    <source>
        <dbReference type="SAM" id="Phobius"/>
    </source>
</evidence>
<dbReference type="EMBL" id="JAAAIP010000129">
    <property type="protein sequence ID" value="KAG0324977.1"/>
    <property type="molecule type" value="Genomic_DNA"/>
</dbReference>
<feature type="transmembrane region" description="Helical" evidence="2">
    <location>
        <begin position="229"/>
        <end position="247"/>
    </location>
</feature>
<feature type="transmembrane region" description="Helical" evidence="2">
    <location>
        <begin position="107"/>
        <end position="127"/>
    </location>
</feature>
<name>A0A9P6RRP7_9FUNG</name>
<comment type="caution">
    <text evidence="3">The sequence shown here is derived from an EMBL/GenBank/DDBJ whole genome shotgun (WGS) entry which is preliminary data.</text>
</comment>